<evidence type="ECO:0000256" key="3">
    <source>
        <dbReference type="ARBA" id="ARBA00022989"/>
    </source>
</evidence>
<dbReference type="InterPro" id="IPR008952">
    <property type="entry name" value="Tetraspanin_EC2_sf"/>
</dbReference>
<evidence type="ECO:0000256" key="5">
    <source>
        <dbReference type="SAM" id="Phobius"/>
    </source>
</evidence>
<feature type="transmembrane region" description="Helical" evidence="5">
    <location>
        <begin position="189"/>
        <end position="212"/>
    </location>
</feature>
<comment type="subcellular location">
    <subcellularLocation>
        <location evidence="1">Membrane</location>
        <topology evidence="1">Multi-pass membrane protein</topology>
    </subcellularLocation>
</comment>
<dbReference type="OrthoDB" id="71600at2759"/>
<feature type="transmembrane region" description="Helical" evidence="5">
    <location>
        <begin position="255"/>
        <end position="282"/>
    </location>
</feature>
<feature type="transmembrane region" description="Helical" evidence="5">
    <location>
        <begin position="475"/>
        <end position="497"/>
    </location>
</feature>
<keyword evidence="3 5" id="KW-1133">Transmembrane helix</keyword>
<proteinExistence type="predicted"/>
<feature type="transmembrane region" description="Helical" evidence="5">
    <location>
        <begin position="302"/>
        <end position="330"/>
    </location>
</feature>
<dbReference type="EMBL" id="CACVKT020002933">
    <property type="protein sequence ID" value="CAC5380736.1"/>
    <property type="molecule type" value="Genomic_DNA"/>
</dbReference>
<feature type="transmembrane region" description="Helical" evidence="5">
    <location>
        <begin position="71"/>
        <end position="96"/>
    </location>
</feature>
<reference evidence="6 7" key="1">
    <citation type="submission" date="2020-06" db="EMBL/GenBank/DDBJ databases">
        <authorList>
            <person name="Li R."/>
            <person name="Bekaert M."/>
        </authorList>
    </citation>
    <scope>NUCLEOTIDE SEQUENCE [LARGE SCALE GENOMIC DNA]</scope>
    <source>
        <strain evidence="7">wild</strain>
    </source>
</reference>
<keyword evidence="2 5" id="KW-0812">Transmembrane</keyword>
<evidence type="ECO:0000256" key="4">
    <source>
        <dbReference type="ARBA" id="ARBA00023136"/>
    </source>
</evidence>
<feature type="transmembrane region" description="Helical" evidence="5">
    <location>
        <begin position="595"/>
        <end position="624"/>
    </location>
</feature>
<sequence>MVKSQGIRRGRITLSANIILTASLIARTFSLGFVAISIYIKIAESVLDENVIKIVNIYDIYGMPIGTTTKWIVFSLIGAFVLDTTSGVFGVCGAFYKKPYFLVVNIVLSSVMIVIYAGYITLISIVYYKKSALSEVLYSYGETYTHILLQSNYQYDYFPSFMRKLGCTINHRTSCYEQYNEQLSTFLEAYLGIISSCLMCQIIVVVASEYTYRKFEVKASKEKISRKTYYLLLTTQHGLCRSLCIFARRSFQKSVATSVAVVIKICLLLSGVVMLILGIYIVQNDFITNSKLKNIFYKLQFYNYYFYDIIIGLTATCIVIGTCSILIGVTGIVSSWKKSRKWLIANVVMSAVLQVARVLTFVLGMVIFLKILSSLEYELSIQQAGYYNSLSVNEITEAWNTMLLTLECCGVRSYADTYGNNYGTPFCCKNANEHILHPGGLYSSIDYNNFAYIGGCTGFKTTTCSFVIEYRIKVFMIMFLTTVMTQIVIECLGFAFVNKEFQKFLPSVKASENRVTDNNIFKVIFCSSGLAIKNNWRRSKSSRVVFISVVVCFVSSLLMLILIVCLRYDAVFGNIDINDHLFEDVYFENVSLKDILYYFIIITTTYSVALGCMSTFGLAVILTANKRRFKLLISFVVSLILLALCSIVILVVSGLWTSWIISSASEKLSNDMVYYYKSDTSWDHGKSLAWNTLYVKNKCCGVGAAGWSSFQSTTWWSSPNQNGKSIPDYCCKSETRVYPYESKTTNACTTVLTNNLHHSDGCDTALKTRLSAYMIVFFVVISIVIIMQLLGVISTILELVREYRLIDALHETTGNQLFETVHRETRHSKQRKNLSDLEMRKNRLNFAVRRMTNQSDRLNLVTEDDDVLDVESVADDEM</sequence>
<feature type="transmembrane region" description="Helical" evidence="5">
    <location>
        <begin position="103"/>
        <end position="128"/>
    </location>
</feature>
<evidence type="ECO:0000256" key="1">
    <source>
        <dbReference type="ARBA" id="ARBA00004141"/>
    </source>
</evidence>
<name>A0A6J8BB14_MYTCO</name>
<dbReference type="AlphaFoldDB" id="A0A6J8BB14"/>
<feature type="transmembrane region" description="Helical" evidence="5">
    <location>
        <begin position="631"/>
        <end position="661"/>
    </location>
</feature>
<organism evidence="6 7">
    <name type="scientific">Mytilus coruscus</name>
    <name type="common">Sea mussel</name>
    <dbReference type="NCBI Taxonomy" id="42192"/>
    <lineage>
        <taxon>Eukaryota</taxon>
        <taxon>Metazoa</taxon>
        <taxon>Spiralia</taxon>
        <taxon>Lophotrochozoa</taxon>
        <taxon>Mollusca</taxon>
        <taxon>Bivalvia</taxon>
        <taxon>Autobranchia</taxon>
        <taxon>Pteriomorphia</taxon>
        <taxon>Mytilida</taxon>
        <taxon>Mytiloidea</taxon>
        <taxon>Mytilidae</taxon>
        <taxon>Mytilinae</taxon>
        <taxon>Mytilus</taxon>
    </lineage>
</organism>
<dbReference type="GO" id="GO:0005886">
    <property type="term" value="C:plasma membrane"/>
    <property type="evidence" value="ECO:0007669"/>
    <property type="project" value="TreeGrafter"/>
</dbReference>
<protein>
    <recommendedName>
        <fullName evidence="8">TSPAN9</fullName>
    </recommendedName>
</protein>
<dbReference type="PANTHER" id="PTHR19282">
    <property type="entry name" value="TETRASPANIN"/>
    <property type="match status" value="1"/>
</dbReference>
<evidence type="ECO:0000256" key="2">
    <source>
        <dbReference type="ARBA" id="ARBA00022692"/>
    </source>
</evidence>
<feature type="transmembrane region" description="Helical" evidence="5">
    <location>
        <begin position="544"/>
        <end position="564"/>
    </location>
</feature>
<dbReference type="SUPFAM" id="SSF48652">
    <property type="entry name" value="Tetraspanin"/>
    <property type="match status" value="1"/>
</dbReference>
<dbReference type="Pfam" id="PF00335">
    <property type="entry name" value="Tetraspanin"/>
    <property type="match status" value="2"/>
</dbReference>
<evidence type="ECO:0000313" key="6">
    <source>
        <dbReference type="EMBL" id="CAC5380736.1"/>
    </source>
</evidence>
<dbReference type="InterPro" id="IPR018499">
    <property type="entry name" value="Tetraspanin/Peripherin"/>
</dbReference>
<feature type="transmembrane region" description="Helical" evidence="5">
    <location>
        <begin position="12"/>
        <end position="40"/>
    </location>
</feature>
<feature type="transmembrane region" description="Helical" evidence="5">
    <location>
        <begin position="773"/>
        <end position="797"/>
    </location>
</feature>
<gene>
    <name evidence="6" type="ORF">MCOR_16683</name>
</gene>
<keyword evidence="4 5" id="KW-0472">Membrane</keyword>
<dbReference type="Gene3D" id="1.10.1450.10">
    <property type="entry name" value="Tetraspanin"/>
    <property type="match status" value="1"/>
</dbReference>
<keyword evidence="7" id="KW-1185">Reference proteome</keyword>
<feature type="transmembrane region" description="Helical" evidence="5">
    <location>
        <begin position="342"/>
        <end position="369"/>
    </location>
</feature>
<dbReference type="PANTHER" id="PTHR19282:SF456">
    <property type="entry name" value="CD63 MOLECULE"/>
    <property type="match status" value="1"/>
</dbReference>
<evidence type="ECO:0008006" key="8">
    <source>
        <dbReference type="Google" id="ProtNLM"/>
    </source>
</evidence>
<dbReference type="Proteomes" id="UP000507470">
    <property type="component" value="Unassembled WGS sequence"/>
</dbReference>
<accession>A0A6J8BB14</accession>
<evidence type="ECO:0000313" key="7">
    <source>
        <dbReference type="Proteomes" id="UP000507470"/>
    </source>
</evidence>